<dbReference type="InterPro" id="IPR011871">
    <property type="entry name" value="Fib_succ_major"/>
</dbReference>
<dbReference type="Proteomes" id="UP000616201">
    <property type="component" value="Unassembled WGS sequence"/>
</dbReference>
<name>A0A928YP79_9SPHI</name>
<dbReference type="PROSITE" id="PS51257">
    <property type="entry name" value="PROKAR_LIPOPROTEIN"/>
    <property type="match status" value="1"/>
</dbReference>
<accession>A0A928YP79</accession>
<evidence type="ECO:0000259" key="2">
    <source>
        <dbReference type="Pfam" id="PF09603"/>
    </source>
</evidence>
<feature type="signal peptide" evidence="1">
    <location>
        <begin position="1"/>
        <end position="20"/>
    </location>
</feature>
<dbReference type="EMBL" id="PRDK01000002">
    <property type="protein sequence ID" value="MBE8712664.1"/>
    <property type="molecule type" value="Genomic_DNA"/>
</dbReference>
<feature type="chain" id="PRO_5036996714" description="Fibrobacter succinogenes major paralogous domain-containing protein" evidence="1">
    <location>
        <begin position="21"/>
        <end position="578"/>
    </location>
</feature>
<keyword evidence="4" id="KW-1185">Reference proteome</keyword>
<feature type="domain" description="Fibrobacter succinogenes major paralogous" evidence="2">
    <location>
        <begin position="352"/>
        <end position="577"/>
    </location>
</feature>
<reference evidence="3" key="1">
    <citation type="submission" date="2018-02" db="EMBL/GenBank/DDBJ databases">
        <authorList>
            <person name="Vasarhelyi B.M."/>
            <person name="Deshmukh S."/>
            <person name="Balint B."/>
            <person name="Kukolya J."/>
        </authorList>
    </citation>
    <scope>NUCLEOTIDE SEQUENCE</scope>
    <source>
        <strain evidence="3">KB22</strain>
    </source>
</reference>
<evidence type="ECO:0000313" key="3">
    <source>
        <dbReference type="EMBL" id="MBE8712664.1"/>
    </source>
</evidence>
<dbReference type="Pfam" id="PF09603">
    <property type="entry name" value="Fib_succ_major"/>
    <property type="match status" value="1"/>
</dbReference>
<comment type="caution">
    <text evidence="3">The sequence shown here is derived from an EMBL/GenBank/DDBJ whole genome shotgun (WGS) entry which is preliminary data.</text>
</comment>
<gene>
    <name evidence="3" type="ORF">C4F49_03070</name>
</gene>
<evidence type="ECO:0000256" key="1">
    <source>
        <dbReference type="SAM" id="SignalP"/>
    </source>
</evidence>
<protein>
    <recommendedName>
        <fullName evidence="2">Fibrobacter succinogenes major paralogous domain-containing protein</fullName>
    </recommendedName>
</protein>
<evidence type="ECO:0000313" key="4">
    <source>
        <dbReference type="Proteomes" id="UP000616201"/>
    </source>
</evidence>
<proteinExistence type="predicted"/>
<dbReference type="AlphaFoldDB" id="A0A928YP79"/>
<keyword evidence="1" id="KW-0732">Signal</keyword>
<dbReference type="RefSeq" id="WP_196936573.1">
    <property type="nucleotide sequence ID" value="NZ_MU158698.1"/>
</dbReference>
<organism evidence="3 4">
    <name type="scientific">Sphingobacterium hungaricum</name>
    <dbReference type="NCBI Taxonomy" id="2082723"/>
    <lineage>
        <taxon>Bacteria</taxon>
        <taxon>Pseudomonadati</taxon>
        <taxon>Bacteroidota</taxon>
        <taxon>Sphingobacteriia</taxon>
        <taxon>Sphingobacteriales</taxon>
        <taxon>Sphingobacteriaceae</taxon>
        <taxon>Sphingobacterium</taxon>
    </lineage>
</organism>
<dbReference type="NCBIfam" id="TIGR02145">
    <property type="entry name" value="Fib_succ_major"/>
    <property type="match status" value="1"/>
</dbReference>
<sequence>MKNNLTITLFIILFTSVLQSCSTKNDAFDLGNDLITLDVSVSSQEVDDLGDLVPQIDDADLHKAAKVQRQEVSFDREHYIVAELKQESELLNTASIESGGRDKNEKIAAIKRDPIARAIKFRLIVYNKNGDFLQSKIYNISTSGAVTPEDGQPLSLLSDQYTFVAYSYNNNIAPSESLNGTKINTTFNLSALTETSDFMLFNSGLISVSHNQTTKLNIILKHMLSKITVVVDATATNGYLIRNIGTARLTSSRTGASVNFESQILTPTGGTVNPTISFPTLNTSVVTSTPISVTNNITNGSLSIGSLNIGPLTSNTALNFANINLLPGVHYRLIIKVNPKDAFLTESGIPAVRINGKIWMRHNLGANTTSDADLLNSPNANFQSLFGNYYHWGRNVIAATPETGATANAGANNYWSNVASDRAWMGTNGTVNNPIKNTTNDPCPSNWRVPTVLEWNDLINSTTQLAEDNRGASANWTAANNRYTNAKVFRSKRDRNVILTFPISGYYHAGNTDANIGPVVSARTLVERGLRGAYWTSTESGTDNTANRVLMSISDNGAITGYGIRNRGFGLNIRCIRQ</sequence>